<dbReference type="PANTHER" id="PTHR43876:SF7">
    <property type="entry name" value="UBIQUINONE BIOSYNTHESIS MONOOXYGENASE COQ6, MITOCHONDRIAL"/>
    <property type="match status" value="1"/>
</dbReference>
<keyword evidence="6" id="KW-0560">Oxidoreductase</keyword>
<dbReference type="UniPathway" id="UPA00232"/>
<dbReference type="GO" id="GO:0019168">
    <property type="term" value="F:2-polyprenylphenol 6-hydroxylase activity"/>
    <property type="evidence" value="ECO:0007669"/>
    <property type="project" value="TreeGrafter"/>
</dbReference>
<evidence type="ECO:0000313" key="10">
    <source>
        <dbReference type="EMBL" id="RZO78221.1"/>
    </source>
</evidence>
<evidence type="ECO:0000256" key="7">
    <source>
        <dbReference type="ARBA" id="ARBA00023033"/>
    </source>
</evidence>
<dbReference type="PRINTS" id="PR00420">
    <property type="entry name" value="RNGMNOXGNASE"/>
</dbReference>
<dbReference type="InterPro" id="IPR010971">
    <property type="entry name" value="UbiH/COQ6"/>
</dbReference>
<protein>
    <submittedName>
        <fullName evidence="10">2-octaprenyl-3-methyl-6-methoxy-1,4-benzoquinol hydroxylase</fullName>
    </submittedName>
</protein>
<name>A0A520S6Y7_9GAMM</name>
<dbReference type="InterPro" id="IPR036188">
    <property type="entry name" value="FAD/NAD-bd_sf"/>
</dbReference>
<evidence type="ECO:0000256" key="6">
    <source>
        <dbReference type="ARBA" id="ARBA00023002"/>
    </source>
</evidence>
<organism evidence="10 11">
    <name type="scientific">OM182 bacterium</name>
    <dbReference type="NCBI Taxonomy" id="2510334"/>
    <lineage>
        <taxon>Bacteria</taxon>
        <taxon>Pseudomonadati</taxon>
        <taxon>Pseudomonadota</taxon>
        <taxon>Gammaproteobacteria</taxon>
        <taxon>OMG group</taxon>
        <taxon>OM182 clade</taxon>
    </lineage>
</organism>
<evidence type="ECO:0000256" key="8">
    <source>
        <dbReference type="ARBA" id="ARBA00065734"/>
    </source>
</evidence>
<dbReference type="GO" id="GO:0110142">
    <property type="term" value="C:ubiquinone biosynthesis complex"/>
    <property type="evidence" value="ECO:0007669"/>
    <property type="project" value="UniProtKB-ARBA"/>
</dbReference>
<reference evidence="10 11" key="1">
    <citation type="submission" date="2019-02" db="EMBL/GenBank/DDBJ databases">
        <title>Prokaryotic population dynamics and viral predation in marine succession experiment using metagenomics: the confinement effect.</title>
        <authorList>
            <person name="Haro-Moreno J.M."/>
            <person name="Rodriguez-Valera F."/>
            <person name="Lopez-Perez M."/>
        </authorList>
    </citation>
    <scope>NUCLEOTIDE SEQUENCE [LARGE SCALE GENOMIC DNA]</scope>
    <source>
        <strain evidence="10">MED-G158</strain>
    </source>
</reference>
<comment type="subunit">
    <text evidence="8">Component of the Ubi complex metabolon, which regroups five ubiquinone biosynthesis proteins (UbiE, UbiF, UbiG, UbiH and UbiI) and two accessory factors (UbiK and the lipid-binding protein UbiJ).</text>
</comment>
<comment type="pathway">
    <text evidence="2">Cofactor biosynthesis; ubiquinone biosynthesis.</text>
</comment>
<comment type="caution">
    <text evidence="10">The sequence shown here is derived from an EMBL/GenBank/DDBJ whole genome shotgun (WGS) entry which is preliminary data.</text>
</comment>
<dbReference type="Proteomes" id="UP000320404">
    <property type="component" value="Unassembled WGS sequence"/>
</dbReference>
<accession>A0A520S6Y7</accession>
<dbReference type="InterPro" id="IPR051205">
    <property type="entry name" value="UbiH/COQ6_monooxygenase"/>
</dbReference>
<keyword evidence="4" id="KW-0285">Flavoprotein</keyword>
<dbReference type="GO" id="GO:0071949">
    <property type="term" value="F:FAD binding"/>
    <property type="evidence" value="ECO:0007669"/>
    <property type="project" value="InterPro"/>
</dbReference>
<proteinExistence type="inferred from homology"/>
<dbReference type="InterPro" id="IPR018168">
    <property type="entry name" value="Ubi_Hdrlase_CS"/>
</dbReference>
<evidence type="ECO:0000256" key="3">
    <source>
        <dbReference type="ARBA" id="ARBA00005349"/>
    </source>
</evidence>
<dbReference type="FunFam" id="3.50.50.60:FF:000021">
    <property type="entry name" value="Ubiquinone biosynthesis monooxygenase COQ6"/>
    <property type="match status" value="1"/>
</dbReference>
<dbReference type="EMBL" id="SHAH01000003">
    <property type="protein sequence ID" value="RZO78221.1"/>
    <property type="molecule type" value="Genomic_DNA"/>
</dbReference>
<feature type="domain" description="FAD-binding" evidence="9">
    <location>
        <begin position="7"/>
        <end position="362"/>
    </location>
</feature>
<dbReference type="Pfam" id="PF01494">
    <property type="entry name" value="FAD_binding_3"/>
    <property type="match status" value="1"/>
</dbReference>
<evidence type="ECO:0000256" key="5">
    <source>
        <dbReference type="ARBA" id="ARBA00022827"/>
    </source>
</evidence>
<dbReference type="InterPro" id="IPR002938">
    <property type="entry name" value="FAD-bd"/>
</dbReference>
<dbReference type="PANTHER" id="PTHR43876">
    <property type="entry name" value="UBIQUINONE BIOSYNTHESIS MONOOXYGENASE COQ6, MITOCHONDRIAL"/>
    <property type="match status" value="1"/>
</dbReference>
<dbReference type="Gene3D" id="3.50.50.60">
    <property type="entry name" value="FAD/NAD(P)-binding domain"/>
    <property type="match status" value="2"/>
</dbReference>
<sequence>MSETETFDVVIAGGGMVGTTLARLLSDLDSKGNPLRVALLDRAAFDKQRLPFVSQPESFDPRVSALTLASKALFQQLGVWQHIEAMRQCPYTDMDVWDAEGTGSIHFSAAEVQQASLGSIVENSIVTAALYEDLDAKANLRAITPFNVSAIDRNDAGEYLLHADDDKVLATRLLVAADGANSKIRELAGFHTREWDYGHTAIVTTVCTEHPHQHTAWQRFIDTGPLAFLPLDSGSDQNRCSIVWSVVTARAEQLMALPNDAFMVELGNAFEHRLGKIERMEKRFQVPLRQRHATEYFQDGIVLVGDAAHTIHPLAGQGVNLGLLDAMALSEALQAGLKTGRKVNDKRILERYQRQRKPHNLRMMWVMEGFKHLFAEQAPPAVWMRNFGLSAVNDVAPAKNLIIRHAIGMA</sequence>
<dbReference type="SUPFAM" id="SSF51905">
    <property type="entry name" value="FAD/NAD(P)-binding domain"/>
    <property type="match status" value="1"/>
</dbReference>
<dbReference type="PROSITE" id="PS01304">
    <property type="entry name" value="UBIH"/>
    <property type="match status" value="1"/>
</dbReference>
<keyword evidence="5" id="KW-0274">FAD</keyword>
<dbReference type="GO" id="GO:0006744">
    <property type="term" value="P:ubiquinone biosynthetic process"/>
    <property type="evidence" value="ECO:0007669"/>
    <property type="project" value="UniProtKB-UniPathway"/>
</dbReference>
<dbReference type="AlphaFoldDB" id="A0A520S6Y7"/>
<comment type="cofactor">
    <cofactor evidence="1">
        <name>FAD</name>
        <dbReference type="ChEBI" id="CHEBI:57692"/>
    </cofactor>
</comment>
<gene>
    <name evidence="10" type="ORF">EVA69_00505</name>
</gene>
<keyword evidence="7" id="KW-0503">Monooxygenase</keyword>
<evidence type="ECO:0000256" key="1">
    <source>
        <dbReference type="ARBA" id="ARBA00001974"/>
    </source>
</evidence>
<comment type="similarity">
    <text evidence="3">Belongs to the UbiH/COQ6 family.</text>
</comment>
<evidence type="ECO:0000256" key="4">
    <source>
        <dbReference type="ARBA" id="ARBA00022630"/>
    </source>
</evidence>
<evidence type="ECO:0000313" key="11">
    <source>
        <dbReference type="Proteomes" id="UP000320404"/>
    </source>
</evidence>
<evidence type="ECO:0000259" key="9">
    <source>
        <dbReference type="Pfam" id="PF01494"/>
    </source>
</evidence>
<evidence type="ECO:0000256" key="2">
    <source>
        <dbReference type="ARBA" id="ARBA00004749"/>
    </source>
</evidence>
<dbReference type="NCBIfam" id="TIGR01988">
    <property type="entry name" value="Ubi-OHases"/>
    <property type="match status" value="1"/>
</dbReference>